<evidence type="ECO:0000259" key="3">
    <source>
        <dbReference type="SMART" id="SM00906"/>
    </source>
</evidence>
<dbReference type="AlphaFoldDB" id="A0A8H6XVF4"/>
<dbReference type="OrthoDB" id="4456959at2759"/>
<comment type="caution">
    <text evidence="4">The sequence shown here is derived from an EMBL/GenBank/DDBJ whole genome shotgun (WGS) entry which is preliminary data.</text>
</comment>
<dbReference type="Pfam" id="PF04082">
    <property type="entry name" value="Fungal_trans"/>
    <property type="match status" value="1"/>
</dbReference>
<dbReference type="CDD" id="cd12148">
    <property type="entry name" value="fungal_TF_MHR"/>
    <property type="match status" value="1"/>
</dbReference>
<dbReference type="SMART" id="SM00906">
    <property type="entry name" value="Fungal_trans"/>
    <property type="match status" value="1"/>
</dbReference>
<dbReference type="InterPro" id="IPR050987">
    <property type="entry name" value="AtrR-like"/>
</dbReference>
<evidence type="ECO:0000313" key="4">
    <source>
        <dbReference type="EMBL" id="KAF7347296.1"/>
    </source>
</evidence>
<evidence type="ECO:0000256" key="2">
    <source>
        <dbReference type="SAM" id="MobiDB-lite"/>
    </source>
</evidence>
<gene>
    <name evidence="4" type="ORF">MVEN_01484900</name>
</gene>
<proteinExistence type="predicted"/>
<name>A0A8H6XVF4_9AGAR</name>
<dbReference type="PANTHER" id="PTHR46910:SF38">
    <property type="entry name" value="ZN(2)-C6 FUNGAL-TYPE DOMAIN-CONTAINING PROTEIN"/>
    <property type="match status" value="1"/>
</dbReference>
<feature type="region of interest" description="Disordered" evidence="2">
    <location>
        <begin position="447"/>
        <end position="467"/>
    </location>
</feature>
<reference evidence="4" key="1">
    <citation type="submission" date="2020-05" db="EMBL/GenBank/DDBJ databases">
        <title>Mycena genomes resolve the evolution of fungal bioluminescence.</title>
        <authorList>
            <person name="Tsai I.J."/>
        </authorList>
    </citation>
    <scope>NUCLEOTIDE SEQUENCE</scope>
    <source>
        <strain evidence="4">CCC161011</strain>
    </source>
</reference>
<protein>
    <submittedName>
        <fullName evidence="4">Zn(2)-C6 fungal-type domain-containing protein</fullName>
    </submittedName>
</protein>
<keyword evidence="1" id="KW-0539">Nucleus</keyword>
<dbReference type="Proteomes" id="UP000620124">
    <property type="component" value="Unassembled WGS sequence"/>
</dbReference>
<dbReference type="GO" id="GO:0003677">
    <property type="term" value="F:DNA binding"/>
    <property type="evidence" value="ECO:0007669"/>
    <property type="project" value="InterPro"/>
</dbReference>
<keyword evidence="5" id="KW-1185">Reference proteome</keyword>
<dbReference type="PANTHER" id="PTHR46910">
    <property type="entry name" value="TRANSCRIPTION FACTOR PDR1"/>
    <property type="match status" value="1"/>
</dbReference>
<dbReference type="GO" id="GO:0003700">
    <property type="term" value="F:DNA-binding transcription factor activity"/>
    <property type="evidence" value="ECO:0007669"/>
    <property type="project" value="InterPro"/>
</dbReference>
<dbReference type="EMBL" id="JACAZI010000012">
    <property type="protein sequence ID" value="KAF7347296.1"/>
    <property type="molecule type" value="Genomic_DNA"/>
</dbReference>
<organism evidence="4 5">
    <name type="scientific">Mycena venus</name>
    <dbReference type="NCBI Taxonomy" id="2733690"/>
    <lineage>
        <taxon>Eukaryota</taxon>
        <taxon>Fungi</taxon>
        <taxon>Dikarya</taxon>
        <taxon>Basidiomycota</taxon>
        <taxon>Agaricomycotina</taxon>
        <taxon>Agaricomycetes</taxon>
        <taxon>Agaricomycetidae</taxon>
        <taxon>Agaricales</taxon>
        <taxon>Marasmiineae</taxon>
        <taxon>Mycenaceae</taxon>
        <taxon>Mycena</taxon>
    </lineage>
</organism>
<dbReference type="GO" id="GO:0006351">
    <property type="term" value="P:DNA-templated transcription"/>
    <property type="evidence" value="ECO:0007669"/>
    <property type="project" value="InterPro"/>
</dbReference>
<evidence type="ECO:0000256" key="1">
    <source>
        <dbReference type="ARBA" id="ARBA00023242"/>
    </source>
</evidence>
<evidence type="ECO:0000313" key="5">
    <source>
        <dbReference type="Proteomes" id="UP000620124"/>
    </source>
</evidence>
<dbReference type="InterPro" id="IPR007219">
    <property type="entry name" value="XnlR_reg_dom"/>
</dbReference>
<feature type="domain" description="Xylanolytic transcriptional activator regulatory" evidence="3">
    <location>
        <begin position="149"/>
        <end position="220"/>
    </location>
</feature>
<feature type="compositionally biased region" description="Low complexity" evidence="2">
    <location>
        <begin position="457"/>
        <end position="467"/>
    </location>
</feature>
<sequence>MRTNYFGSASSFALADHAIAWEKEAYDVQPRYTYPASDLIDTLLVLYFTNVHPTTPILHRPSFERSVAEGLHLADPQFGGLLLSVLALASRYSKDPRVFVDGDASLSAGWSFYNQIWILRKKFEPTIYEVQMYCLLTLYCTGISATHISWLYLGIGIRCLHQRGEHQRKGCGGGPEDELWKRAFWSFIALERMVCAFTGRPMSLQAEEYDLDLPFEVDDEYWDQGFTQPPEKPESQLSYFLADLRLCEIWGDAMRRLYAPKKLKTRMGWDTLGGEQSSVATFDSRMNDFLDSIPPHLRWDPDSPPEDDMFFDQSVILHLTYNFILIAIHRPYIHKATVLAAPSLSICATAARTILRAANMWLSKLQRIPLPNLINPVFVSGIILVMNMLATKCVGLEKNKDISLVGSAMEILKVAESRYHTAGRLLDIVREVRSFYGLFHPPNDHPDSFNAESVPGSSSFESTNESTSTPGLFLPNIHDVFYPQHEQLFQPVADSTLPYDQSSGPRPGMSIEQLLADTERPDATKSIFGDELMSMWMAVPTDVADISGWDAYIESRNGPDVNWFPSFPQTFR</sequence>
<accession>A0A8H6XVF4</accession>
<dbReference type="GO" id="GO:0008270">
    <property type="term" value="F:zinc ion binding"/>
    <property type="evidence" value="ECO:0007669"/>
    <property type="project" value="InterPro"/>
</dbReference>